<dbReference type="EMBL" id="WHPD01003034">
    <property type="protein sequence ID" value="MPV89796.1"/>
    <property type="molecule type" value="Genomic_DNA"/>
</dbReference>
<dbReference type="Gene3D" id="1.10.10.10">
    <property type="entry name" value="Winged helix-like DNA-binding domain superfamily/Winged helix DNA-binding domain"/>
    <property type="match status" value="1"/>
</dbReference>
<accession>A0A7J9UYU7</accession>
<dbReference type="InterPro" id="IPR036388">
    <property type="entry name" value="WH-like_DNA-bd_sf"/>
</dbReference>
<dbReference type="AlphaFoldDB" id="A0A7J9UYU7"/>
<proteinExistence type="predicted"/>
<sequence>VLRESGFAVARAEGARRLYSVAPGPLHEVDAWLEQFRHIWDQPLDALATELARSKRQRRTRGPVNHQQLAPEEQP</sequence>
<gene>
    <name evidence="2" type="ORF">GB882_14060</name>
</gene>
<keyword evidence="3" id="KW-1185">Reference proteome</keyword>
<dbReference type="Proteomes" id="UP000429644">
    <property type="component" value="Unassembled WGS sequence"/>
</dbReference>
<organism evidence="2 3">
    <name type="scientific">Georgenia ruanii</name>
    <dbReference type="NCBI Taxonomy" id="348442"/>
    <lineage>
        <taxon>Bacteria</taxon>
        <taxon>Bacillati</taxon>
        <taxon>Actinomycetota</taxon>
        <taxon>Actinomycetes</taxon>
        <taxon>Micrococcales</taxon>
        <taxon>Bogoriellaceae</taxon>
        <taxon>Georgenia</taxon>
    </lineage>
</organism>
<name>A0A7J9UYU7_9MICO</name>
<evidence type="ECO:0000313" key="3">
    <source>
        <dbReference type="Proteomes" id="UP000429644"/>
    </source>
</evidence>
<feature type="non-terminal residue" evidence="2">
    <location>
        <position position="1"/>
    </location>
</feature>
<evidence type="ECO:0000256" key="1">
    <source>
        <dbReference type="SAM" id="MobiDB-lite"/>
    </source>
</evidence>
<protein>
    <submittedName>
        <fullName evidence="2">Transcriptional regulator</fullName>
    </submittedName>
</protein>
<feature type="region of interest" description="Disordered" evidence="1">
    <location>
        <begin position="53"/>
        <end position="75"/>
    </location>
</feature>
<evidence type="ECO:0000313" key="2">
    <source>
        <dbReference type="EMBL" id="MPV89796.1"/>
    </source>
</evidence>
<comment type="caution">
    <text evidence="2">The sequence shown here is derived from an EMBL/GenBank/DDBJ whole genome shotgun (WGS) entry which is preliminary data.</text>
</comment>
<reference evidence="2 3" key="1">
    <citation type="submission" date="2019-10" db="EMBL/GenBank/DDBJ databases">
        <title>Georgenia wutianyii sp. nov. and Georgenia yuyongxinii sp. nov. isolated from plateau pika (Ochotona curzoniae) in the Qinghai-Tibet plateau of China.</title>
        <authorList>
            <person name="Tian Z."/>
        </authorList>
    </citation>
    <scope>NUCLEOTIDE SEQUENCE [LARGE SCALE GENOMIC DNA]</scope>
    <source>
        <strain evidence="2 3">JCM 15130</strain>
    </source>
</reference>